<dbReference type="AlphaFoldDB" id="A0A199VKQ6"/>
<reference evidence="2 3" key="1">
    <citation type="journal article" date="2016" name="DNA Res.">
        <title>The draft genome of MD-2 pineapple using hybrid error correction of long reads.</title>
        <authorList>
            <person name="Redwan R.M."/>
            <person name="Saidin A."/>
            <person name="Kumar S.V."/>
        </authorList>
    </citation>
    <scope>NUCLEOTIDE SEQUENCE [LARGE SCALE GENOMIC DNA]</scope>
    <source>
        <strain evidence="3">cv. MD2</strain>
        <tissue evidence="2">Leaf</tissue>
    </source>
</reference>
<gene>
    <name evidence="2" type="ORF">ACMD2_07253</name>
</gene>
<feature type="compositionally biased region" description="Low complexity" evidence="1">
    <location>
        <begin position="58"/>
        <end position="73"/>
    </location>
</feature>
<organism evidence="2 3">
    <name type="scientific">Ananas comosus</name>
    <name type="common">Pineapple</name>
    <name type="synonym">Ananas ananas</name>
    <dbReference type="NCBI Taxonomy" id="4615"/>
    <lineage>
        <taxon>Eukaryota</taxon>
        <taxon>Viridiplantae</taxon>
        <taxon>Streptophyta</taxon>
        <taxon>Embryophyta</taxon>
        <taxon>Tracheophyta</taxon>
        <taxon>Spermatophyta</taxon>
        <taxon>Magnoliopsida</taxon>
        <taxon>Liliopsida</taxon>
        <taxon>Poales</taxon>
        <taxon>Bromeliaceae</taxon>
        <taxon>Bromelioideae</taxon>
        <taxon>Ananas</taxon>
    </lineage>
</organism>
<comment type="caution">
    <text evidence="2">The sequence shown here is derived from an EMBL/GenBank/DDBJ whole genome shotgun (WGS) entry which is preliminary data.</text>
</comment>
<evidence type="ECO:0000256" key="1">
    <source>
        <dbReference type="SAM" id="MobiDB-lite"/>
    </source>
</evidence>
<proteinExistence type="predicted"/>
<sequence>MTKYRRHYPQGLLQQNPHQYNLIRRSKSLQIQMENTLLKLMEYGDEDDDADEAEELVKSSPVSKSVSKPFWAV</sequence>
<feature type="region of interest" description="Disordered" evidence="1">
    <location>
        <begin position="48"/>
        <end position="73"/>
    </location>
</feature>
<evidence type="ECO:0000313" key="3">
    <source>
        <dbReference type="Proteomes" id="UP000092600"/>
    </source>
</evidence>
<protein>
    <submittedName>
        <fullName evidence="2">Uncharacterized protein</fullName>
    </submittedName>
</protein>
<dbReference type="EMBL" id="LSRQ01001455">
    <property type="protein sequence ID" value="OAY77752.1"/>
    <property type="molecule type" value="Genomic_DNA"/>
</dbReference>
<dbReference type="Proteomes" id="UP000092600">
    <property type="component" value="Unassembled WGS sequence"/>
</dbReference>
<evidence type="ECO:0000313" key="2">
    <source>
        <dbReference type="EMBL" id="OAY77752.1"/>
    </source>
</evidence>
<accession>A0A199VKQ6</accession>
<name>A0A199VKQ6_ANACO</name>